<accession>A0A2J6S9M3</accession>
<dbReference type="OrthoDB" id="194443at2759"/>
<protein>
    <recommendedName>
        <fullName evidence="1">BTB domain-containing protein</fullName>
    </recommendedName>
</protein>
<dbReference type="InterPro" id="IPR000210">
    <property type="entry name" value="BTB/POZ_dom"/>
</dbReference>
<dbReference type="STRING" id="1149755.A0A2J6S9M3"/>
<evidence type="ECO:0000313" key="3">
    <source>
        <dbReference type="Proteomes" id="UP000235786"/>
    </source>
</evidence>
<organism evidence="2 3">
    <name type="scientific">Hyaloscypha variabilis (strain UAMH 11265 / GT02V1 / F)</name>
    <name type="common">Meliniomyces variabilis</name>
    <dbReference type="NCBI Taxonomy" id="1149755"/>
    <lineage>
        <taxon>Eukaryota</taxon>
        <taxon>Fungi</taxon>
        <taxon>Dikarya</taxon>
        <taxon>Ascomycota</taxon>
        <taxon>Pezizomycotina</taxon>
        <taxon>Leotiomycetes</taxon>
        <taxon>Helotiales</taxon>
        <taxon>Hyaloscyphaceae</taxon>
        <taxon>Hyaloscypha</taxon>
        <taxon>Hyaloscypha variabilis</taxon>
    </lineage>
</organism>
<name>A0A2J6S9M3_HYAVF</name>
<evidence type="ECO:0000313" key="2">
    <source>
        <dbReference type="EMBL" id="PMD47458.1"/>
    </source>
</evidence>
<evidence type="ECO:0000259" key="1">
    <source>
        <dbReference type="PROSITE" id="PS50097"/>
    </source>
</evidence>
<dbReference type="PROSITE" id="PS50097">
    <property type="entry name" value="BTB"/>
    <property type="match status" value="1"/>
</dbReference>
<dbReference type="Gene3D" id="3.30.710.10">
    <property type="entry name" value="Potassium Channel Kv1.1, Chain A"/>
    <property type="match status" value="1"/>
</dbReference>
<dbReference type="PANTHER" id="PTHR47843">
    <property type="entry name" value="BTB DOMAIN-CONTAINING PROTEIN-RELATED"/>
    <property type="match status" value="1"/>
</dbReference>
<proteinExistence type="predicted"/>
<dbReference type="SUPFAM" id="SSF54695">
    <property type="entry name" value="POZ domain"/>
    <property type="match status" value="1"/>
</dbReference>
<reference evidence="2 3" key="1">
    <citation type="submission" date="2016-04" db="EMBL/GenBank/DDBJ databases">
        <title>A degradative enzymes factory behind the ericoid mycorrhizal symbiosis.</title>
        <authorList>
            <consortium name="DOE Joint Genome Institute"/>
            <person name="Martino E."/>
            <person name="Morin E."/>
            <person name="Grelet G."/>
            <person name="Kuo A."/>
            <person name="Kohler A."/>
            <person name="Daghino S."/>
            <person name="Barry K."/>
            <person name="Choi C."/>
            <person name="Cichocki N."/>
            <person name="Clum A."/>
            <person name="Copeland A."/>
            <person name="Hainaut M."/>
            <person name="Haridas S."/>
            <person name="Labutti K."/>
            <person name="Lindquist E."/>
            <person name="Lipzen A."/>
            <person name="Khouja H.-R."/>
            <person name="Murat C."/>
            <person name="Ohm R."/>
            <person name="Olson A."/>
            <person name="Spatafora J."/>
            <person name="Veneault-Fourrey C."/>
            <person name="Henrissat B."/>
            <person name="Grigoriev I."/>
            <person name="Martin F."/>
            <person name="Perotto S."/>
        </authorList>
    </citation>
    <scope>NUCLEOTIDE SEQUENCE [LARGE SCALE GENOMIC DNA]</scope>
    <source>
        <strain evidence="2 3">F</strain>
    </source>
</reference>
<dbReference type="AlphaFoldDB" id="A0A2J6S9M3"/>
<sequence length="231" mass="25988">MSVMPNSLESMALVVRAARRTVALPPMTGPLLSNLLGNSIVRIKVGIGRLTKTFNLHKNILCQKAPFFDRMFNGAFVEGRNQASTLPEDHPPPHLDYLSIQLFGLAEKYDIVELADKTMDHLIGRMKSEYLLLSLEQMSLAYSLTHKDSKLRLFTARCAAYVVLHFPSGSNNNVWCKANIQRAITENPDPGRDALETLRLHFDKIVEDPRTSPLCDYHQHSETEAGPYENP</sequence>
<feature type="domain" description="BTB" evidence="1">
    <location>
        <begin position="39"/>
        <end position="98"/>
    </location>
</feature>
<keyword evidence="3" id="KW-1185">Reference proteome</keyword>
<gene>
    <name evidence="2" type="ORF">L207DRAFT_576235</name>
</gene>
<dbReference type="CDD" id="cd18186">
    <property type="entry name" value="BTB_POZ_ZBTB_KLHL-like"/>
    <property type="match status" value="1"/>
</dbReference>
<dbReference type="Proteomes" id="UP000235786">
    <property type="component" value="Unassembled WGS sequence"/>
</dbReference>
<dbReference type="InterPro" id="IPR011333">
    <property type="entry name" value="SKP1/BTB/POZ_sf"/>
</dbReference>
<dbReference type="EMBL" id="KZ613938">
    <property type="protein sequence ID" value="PMD47458.1"/>
    <property type="molecule type" value="Genomic_DNA"/>
</dbReference>